<evidence type="ECO:0000256" key="2">
    <source>
        <dbReference type="ARBA" id="ARBA00022676"/>
    </source>
</evidence>
<evidence type="ECO:0000259" key="4">
    <source>
        <dbReference type="Pfam" id="PF00535"/>
    </source>
</evidence>
<dbReference type="AlphaFoldDB" id="A0A1X7DR93"/>
<feature type="domain" description="Glycosyltransferase 2-like" evidence="4">
    <location>
        <begin position="9"/>
        <end position="138"/>
    </location>
</feature>
<dbReference type="SUPFAM" id="SSF53448">
    <property type="entry name" value="Nucleotide-diphospho-sugar transferases"/>
    <property type="match status" value="1"/>
</dbReference>
<dbReference type="PANTHER" id="PTHR43179:SF12">
    <property type="entry name" value="GALACTOFURANOSYLTRANSFERASE GLFT2"/>
    <property type="match status" value="1"/>
</dbReference>
<dbReference type="InterPro" id="IPR001173">
    <property type="entry name" value="Glyco_trans_2-like"/>
</dbReference>
<proteinExistence type="inferred from homology"/>
<organism evidence="5 6">
    <name type="scientific">Desulfovibrio gilichinskyi</name>
    <dbReference type="NCBI Taxonomy" id="1519643"/>
    <lineage>
        <taxon>Bacteria</taxon>
        <taxon>Pseudomonadati</taxon>
        <taxon>Thermodesulfobacteriota</taxon>
        <taxon>Desulfovibrionia</taxon>
        <taxon>Desulfovibrionales</taxon>
        <taxon>Desulfovibrionaceae</taxon>
        <taxon>Desulfovibrio</taxon>
    </lineage>
</organism>
<dbReference type="STRING" id="1519643.SAMN06295933_2226"/>
<comment type="similarity">
    <text evidence="1">Belongs to the glycosyltransferase 2 family.</text>
</comment>
<evidence type="ECO:0000256" key="1">
    <source>
        <dbReference type="ARBA" id="ARBA00006739"/>
    </source>
</evidence>
<dbReference type="Gene3D" id="3.90.550.10">
    <property type="entry name" value="Spore Coat Polysaccharide Biosynthesis Protein SpsA, Chain A"/>
    <property type="match status" value="1"/>
</dbReference>
<dbReference type="InterPro" id="IPR029044">
    <property type="entry name" value="Nucleotide-diphossugar_trans"/>
</dbReference>
<dbReference type="GO" id="GO:0016757">
    <property type="term" value="F:glycosyltransferase activity"/>
    <property type="evidence" value="ECO:0007669"/>
    <property type="project" value="UniProtKB-KW"/>
</dbReference>
<gene>
    <name evidence="5" type="ORF">SAMN06295933_2226</name>
</gene>
<dbReference type="Pfam" id="PF00535">
    <property type="entry name" value="Glycos_transf_2"/>
    <property type="match status" value="1"/>
</dbReference>
<evidence type="ECO:0000313" key="5">
    <source>
        <dbReference type="EMBL" id="SMF20060.1"/>
    </source>
</evidence>
<keyword evidence="6" id="KW-1185">Reference proteome</keyword>
<accession>A0A1X7DR93</accession>
<reference evidence="6" key="1">
    <citation type="submission" date="2017-04" db="EMBL/GenBank/DDBJ databases">
        <authorList>
            <person name="Varghese N."/>
            <person name="Submissions S."/>
        </authorList>
    </citation>
    <scope>NUCLEOTIDE SEQUENCE [LARGE SCALE GENOMIC DNA]</scope>
    <source>
        <strain evidence="6">K3S</strain>
    </source>
</reference>
<keyword evidence="2" id="KW-0328">Glycosyltransferase</keyword>
<sequence>MKDSPLLNITVPVFNRPELTKQTLEAVRKNTLVPYSLTVVDNGSDRETQKILVEMKKTKQIEHLFRLDKNYGVALAANIGWRLSDAPLYMKLDNDIVITSPQWASLLLKQMQLHGKDAVWGGDFYNQLDNKNTVRKREGFIGKSHQHISGGAIIISKGISDLIGYWSEDYGLYGCEDGDYGERLKEFSIDQFYFDHKPFMKHLGHDADVMEKQYNLKKKNIQDVYRFLWQTNKYLYENGHRTPNIPPQYVPTEFDGYMLKIGENVKYTEMRNALINFHHIATMHEEFTKPFIDGLNNFISVQNRTWKDATEYATKKYNKIKAILQ</sequence>
<evidence type="ECO:0000256" key="3">
    <source>
        <dbReference type="ARBA" id="ARBA00022679"/>
    </source>
</evidence>
<dbReference type="Proteomes" id="UP000192906">
    <property type="component" value="Unassembled WGS sequence"/>
</dbReference>
<dbReference type="EMBL" id="FWZU01000003">
    <property type="protein sequence ID" value="SMF20060.1"/>
    <property type="molecule type" value="Genomic_DNA"/>
</dbReference>
<protein>
    <submittedName>
        <fullName evidence="5">Glycosyl transferase family 2</fullName>
    </submittedName>
</protein>
<name>A0A1X7DR93_9BACT</name>
<evidence type="ECO:0000313" key="6">
    <source>
        <dbReference type="Proteomes" id="UP000192906"/>
    </source>
</evidence>
<dbReference type="RefSeq" id="WP_170921410.1">
    <property type="nucleotide sequence ID" value="NZ_FWZU01000003.1"/>
</dbReference>
<dbReference type="PANTHER" id="PTHR43179">
    <property type="entry name" value="RHAMNOSYLTRANSFERASE WBBL"/>
    <property type="match status" value="1"/>
</dbReference>
<keyword evidence="3 5" id="KW-0808">Transferase</keyword>